<keyword evidence="16" id="KW-0472">Membrane</keyword>
<dbReference type="PANTHER" id="PTHR32282">
    <property type="entry name" value="BINDING PROTEIN TRANSPEPTIDASE, PUTATIVE-RELATED"/>
    <property type="match status" value="1"/>
</dbReference>
<feature type="compositionally biased region" description="Basic residues" evidence="15">
    <location>
        <begin position="41"/>
        <end position="61"/>
    </location>
</feature>
<dbReference type="GO" id="GO:0009002">
    <property type="term" value="F:serine-type D-Ala-D-Ala carboxypeptidase activity"/>
    <property type="evidence" value="ECO:0007669"/>
    <property type="project" value="UniProtKB-EC"/>
</dbReference>
<evidence type="ECO:0000256" key="8">
    <source>
        <dbReference type="ARBA" id="ARBA00022801"/>
    </source>
</evidence>
<dbReference type="SUPFAM" id="SSF56601">
    <property type="entry name" value="beta-lactamase/transpeptidase-like"/>
    <property type="match status" value="1"/>
</dbReference>
<evidence type="ECO:0000256" key="15">
    <source>
        <dbReference type="SAM" id="MobiDB-lite"/>
    </source>
</evidence>
<evidence type="ECO:0000256" key="7">
    <source>
        <dbReference type="ARBA" id="ARBA00022679"/>
    </source>
</evidence>
<feature type="domain" description="Glycosyl transferase family 51" evidence="18">
    <location>
        <begin position="135"/>
        <end position="295"/>
    </location>
</feature>
<dbReference type="NCBIfam" id="TIGR02074">
    <property type="entry name" value="PBP_1a_fam"/>
    <property type="match status" value="1"/>
</dbReference>
<keyword evidence="16" id="KW-1133">Transmembrane helix</keyword>
<dbReference type="GO" id="GO:0009252">
    <property type="term" value="P:peptidoglycan biosynthetic process"/>
    <property type="evidence" value="ECO:0007669"/>
    <property type="project" value="UniProtKB-UniPathway"/>
</dbReference>
<dbReference type="InterPro" id="IPR050396">
    <property type="entry name" value="Glycosyltr_51/Transpeptidase"/>
</dbReference>
<keyword evidence="7" id="KW-0808">Transferase</keyword>
<dbReference type="InterPro" id="IPR001264">
    <property type="entry name" value="Glyco_trans_51"/>
</dbReference>
<dbReference type="InterPro" id="IPR036950">
    <property type="entry name" value="PBP_transglycosylase"/>
</dbReference>
<evidence type="ECO:0000259" key="17">
    <source>
        <dbReference type="Pfam" id="PF00905"/>
    </source>
</evidence>
<feature type="transmembrane region" description="Helical" evidence="16">
    <location>
        <begin position="73"/>
        <end position="95"/>
    </location>
</feature>
<dbReference type="RefSeq" id="WP_110032692.1">
    <property type="nucleotide sequence ID" value="NZ_QGTR01000003.1"/>
</dbReference>
<dbReference type="UniPathway" id="UPA00219"/>
<feature type="region of interest" description="Disordered" evidence="15">
    <location>
        <begin position="1"/>
        <end position="61"/>
    </location>
</feature>
<evidence type="ECO:0000256" key="14">
    <source>
        <dbReference type="ARBA" id="ARBA00049902"/>
    </source>
</evidence>
<evidence type="ECO:0000313" key="19">
    <source>
        <dbReference type="EMBL" id="PWW00479.1"/>
    </source>
</evidence>
<evidence type="ECO:0000256" key="4">
    <source>
        <dbReference type="ARBA" id="ARBA00022645"/>
    </source>
</evidence>
<dbReference type="Gene3D" id="3.40.710.10">
    <property type="entry name" value="DD-peptidase/beta-lactamase superfamily"/>
    <property type="match status" value="1"/>
</dbReference>
<keyword evidence="9" id="KW-0133">Cell shape</keyword>
<keyword evidence="6" id="KW-0328">Glycosyltransferase</keyword>
<comment type="caution">
    <text evidence="19">The sequence shown here is derived from an EMBL/GenBank/DDBJ whole genome shotgun (WGS) entry which is preliminary data.</text>
</comment>
<keyword evidence="20" id="KW-1185">Reference proteome</keyword>
<keyword evidence="12" id="KW-0961">Cell wall biogenesis/degradation</keyword>
<dbReference type="GO" id="GO:0006508">
    <property type="term" value="P:proteolysis"/>
    <property type="evidence" value="ECO:0007669"/>
    <property type="project" value="UniProtKB-KW"/>
</dbReference>
<evidence type="ECO:0000313" key="20">
    <source>
        <dbReference type="Proteomes" id="UP000246352"/>
    </source>
</evidence>
<protein>
    <submittedName>
        <fullName evidence="19">Penicillin-binding protein 1A</fullName>
    </submittedName>
</protein>
<dbReference type="Gene3D" id="1.10.3810.10">
    <property type="entry name" value="Biosynthetic peptidoglycan transglycosylase-like"/>
    <property type="match status" value="1"/>
</dbReference>
<keyword evidence="16" id="KW-0812">Transmembrane</keyword>
<comment type="pathway">
    <text evidence="1">Cell wall biogenesis; peptidoglycan biosynthesis.</text>
</comment>
<evidence type="ECO:0000256" key="16">
    <source>
        <dbReference type="SAM" id="Phobius"/>
    </source>
</evidence>
<sequence length="728" mass="77848">MARKTTSRDRIEPSFDSIQPRTGKRSLADDRVAKPSAARAPSRRKPAGKRGRGKGGARGGKRRGGFVGVIRGLVYWCFVLAIWGGIGVAGVVAYYGARMPSASTWAVPDRSPNVKIVSVSNDVMANRGATGGEALLLGDMSPYIPEAVISIEDRRFYSHFGIDPIGLARAVATNLFAGRTVQGGSTLTQQLAKNLFLSPERTLERKVQEVLLSFWLEHKFTKDQILEMYLNRVYFGSGSYGVEAASRRYFNKPARDVGLAEAALLAGLLKAPSRLSPAHDPQAAEERAQVVLKAMSDAGYVTDSEIATALTRPQTRAKSYWTGSENYVADMVMDRLPALIGPVTEDLVVETTIDFHLQSEAERAIRDAIADSGEKLAVSQGALVSLDGTGAVRALIGGRDYSTSQFNRAADARRQPGSAFKPFVYAAALEIGRTPESVRNDAPVRIGDWTPENYDQKYRGAVTLSDALAESLNTIAAQLVMEVGPQQVIKTARRLGIESPLQANASIALGTSEVTLLELTSAYAPFMNGGYKATPHVIRRVTTLDGRVLFENAYEHPPRVIDPAVNAMMNQMLARVVQEGTGRSARLDGWQAAGKTGTSQSFRDALFVGYTANLTTGVWFGNDDGKPMRKVTGGGLPAQAWHAFMQAAHKGVPAIGLQLGNPAPPASVGSPVGSGQDPVAGLLQGLLPVPASSDRPTAARQDGPTPPAEIGATQSRQKTTLLDLILGN</sequence>
<dbReference type="Pfam" id="PF00912">
    <property type="entry name" value="Transgly"/>
    <property type="match status" value="1"/>
</dbReference>
<keyword evidence="11" id="KW-0511">Multifunctional enzyme</keyword>
<evidence type="ECO:0000259" key="18">
    <source>
        <dbReference type="Pfam" id="PF00912"/>
    </source>
</evidence>
<keyword evidence="5" id="KW-0645">Protease</keyword>
<evidence type="ECO:0000256" key="3">
    <source>
        <dbReference type="ARBA" id="ARBA00007739"/>
    </source>
</evidence>
<evidence type="ECO:0000256" key="5">
    <source>
        <dbReference type="ARBA" id="ARBA00022670"/>
    </source>
</evidence>
<keyword evidence="8" id="KW-0378">Hydrolase</keyword>
<evidence type="ECO:0000256" key="6">
    <source>
        <dbReference type="ARBA" id="ARBA00022676"/>
    </source>
</evidence>
<dbReference type="SUPFAM" id="SSF53955">
    <property type="entry name" value="Lysozyme-like"/>
    <property type="match status" value="1"/>
</dbReference>
<dbReference type="OrthoDB" id="9766909at2"/>
<feature type="domain" description="Penicillin-binding protein transpeptidase" evidence="17">
    <location>
        <begin position="388"/>
        <end position="611"/>
    </location>
</feature>
<dbReference type="GO" id="GO:0030288">
    <property type="term" value="C:outer membrane-bounded periplasmic space"/>
    <property type="evidence" value="ECO:0007669"/>
    <property type="project" value="TreeGrafter"/>
</dbReference>
<evidence type="ECO:0000256" key="13">
    <source>
        <dbReference type="ARBA" id="ARBA00034000"/>
    </source>
</evidence>
<comment type="similarity">
    <text evidence="2">In the C-terminal section; belongs to the transpeptidase family.</text>
</comment>
<comment type="catalytic activity">
    <reaction evidence="13">
        <text>Preferential cleavage: (Ac)2-L-Lys-D-Ala-|-D-Ala. Also transpeptidation of peptidyl-alanyl moieties that are N-acyl substituents of D-alanine.</text>
        <dbReference type="EC" id="3.4.16.4"/>
    </reaction>
</comment>
<dbReference type="GO" id="GO:0008658">
    <property type="term" value="F:penicillin binding"/>
    <property type="evidence" value="ECO:0007669"/>
    <property type="project" value="InterPro"/>
</dbReference>
<evidence type="ECO:0000256" key="9">
    <source>
        <dbReference type="ARBA" id="ARBA00022960"/>
    </source>
</evidence>
<keyword evidence="4" id="KW-0121">Carboxypeptidase</keyword>
<feature type="compositionally biased region" description="Basic and acidic residues" evidence="15">
    <location>
        <begin position="1"/>
        <end position="13"/>
    </location>
</feature>
<dbReference type="InterPro" id="IPR023346">
    <property type="entry name" value="Lysozyme-like_dom_sf"/>
</dbReference>
<dbReference type="EMBL" id="QGTR01000003">
    <property type="protein sequence ID" value="PWW00479.1"/>
    <property type="molecule type" value="Genomic_DNA"/>
</dbReference>
<comment type="similarity">
    <text evidence="3">In the N-terminal section; belongs to the glycosyltransferase 51 family.</text>
</comment>
<feature type="region of interest" description="Disordered" evidence="15">
    <location>
        <begin position="688"/>
        <end position="719"/>
    </location>
</feature>
<reference evidence="19 20" key="1">
    <citation type="submission" date="2018-05" db="EMBL/GenBank/DDBJ databases">
        <title>Genomic Encyclopedia of Type Strains, Phase IV (KMG-IV): sequencing the most valuable type-strain genomes for metagenomic binning, comparative biology and taxonomic classification.</title>
        <authorList>
            <person name="Goeker M."/>
        </authorList>
    </citation>
    <scope>NUCLEOTIDE SEQUENCE [LARGE SCALE GENOMIC DNA]</scope>
    <source>
        <strain evidence="19 20">DSM 16791</strain>
    </source>
</reference>
<evidence type="ECO:0000256" key="2">
    <source>
        <dbReference type="ARBA" id="ARBA00007090"/>
    </source>
</evidence>
<evidence type="ECO:0000256" key="11">
    <source>
        <dbReference type="ARBA" id="ARBA00023268"/>
    </source>
</evidence>
<dbReference type="PANTHER" id="PTHR32282:SF33">
    <property type="entry name" value="PEPTIDOGLYCAN GLYCOSYLTRANSFERASE"/>
    <property type="match status" value="1"/>
</dbReference>
<evidence type="ECO:0000256" key="10">
    <source>
        <dbReference type="ARBA" id="ARBA00022984"/>
    </source>
</evidence>
<accession>A0A317PIQ9</accession>
<evidence type="ECO:0000256" key="12">
    <source>
        <dbReference type="ARBA" id="ARBA00023316"/>
    </source>
</evidence>
<name>A0A317PIQ9_9HYPH</name>
<dbReference type="Proteomes" id="UP000246352">
    <property type="component" value="Unassembled WGS sequence"/>
</dbReference>
<dbReference type="GO" id="GO:0008360">
    <property type="term" value="P:regulation of cell shape"/>
    <property type="evidence" value="ECO:0007669"/>
    <property type="project" value="UniProtKB-KW"/>
</dbReference>
<dbReference type="AlphaFoldDB" id="A0A317PIQ9"/>
<organism evidence="19 20">
    <name type="scientific">Hoeflea marina</name>
    <dbReference type="NCBI Taxonomy" id="274592"/>
    <lineage>
        <taxon>Bacteria</taxon>
        <taxon>Pseudomonadati</taxon>
        <taxon>Pseudomonadota</taxon>
        <taxon>Alphaproteobacteria</taxon>
        <taxon>Hyphomicrobiales</taxon>
        <taxon>Rhizobiaceae</taxon>
        <taxon>Hoeflea</taxon>
    </lineage>
</organism>
<dbReference type="InterPro" id="IPR012338">
    <property type="entry name" value="Beta-lactam/transpept-like"/>
</dbReference>
<dbReference type="GO" id="GO:0071555">
    <property type="term" value="P:cell wall organization"/>
    <property type="evidence" value="ECO:0007669"/>
    <property type="project" value="UniProtKB-KW"/>
</dbReference>
<dbReference type="FunFam" id="1.10.3810.10:FF:000001">
    <property type="entry name" value="Penicillin-binding protein 1A"/>
    <property type="match status" value="1"/>
</dbReference>
<dbReference type="Pfam" id="PF00905">
    <property type="entry name" value="Transpeptidase"/>
    <property type="match status" value="1"/>
</dbReference>
<keyword evidence="10" id="KW-0573">Peptidoglycan synthesis</keyword>
<evidence type="ECO:0000256" key="1">
    <source>
        <dbReference type="ARBA" id="ARBA00004752"/>
    </source>
</evidence>
<comment type="catalytic activity">
    <reaction evidence="14">
        <text>[GlcNAc-(1-&gt;4)-Mur2Ac(oyl-L-Ala-gamma-D-Glu-L-Lys-D-Ala-D-Ala)](n)-di-trans,octa-cis-undecaprenyl diphosphate + beta-D-GlcNAc-(1-&gt;4)-Mur2Ac(oyl-L-Ala-gamma-D-Glu-L-Lys-D-Ala-D-Ala)-di-trans,octa-cis-undecaprenyl diphosphate = [GlcNAc-(1-&gt;4)-Mur2Ac(oyl-L-Ala-gamma-D-Glu-L-Lys-D-Ala-D-Ala)](n+1)-di-trans,octa-cis-undecaprenyl diphosphate + di-trans,octa-cis-undecaprenyl diphosphate + H(+)</text>
        <dbReference type="Rhea" id="RHEA:23708"/>
        <dbReference type="Rhea" id="RHEA-COMP:9602"/>
        <dbReference type="Rhea" id="RHEA-COMP:9603"/>
        <dbReference type="ChEBI" id="CHEBI:15378"/>
        <dbReference type="ChEBI" id="CHEBI:58405"/>
        <dbReference type="ChEBI" id="CHEBI:60033"/>
        <dbReference type="ChEBI" id="CHEBI:78435"/>
        <dbReference type="EC" id="2.4.99.28"/>
    </reaction>
</comment>
<proteinExistence type="inferred from homology"/>
<gene>
    <name evidence="19" type="ORF">DFR52_103686</name>
</gene>
<dbReference type="InterPro" id="IPR001460">
    <property type="entry name" value="PCN-bd_Tpept"/>
</dbReference>
<dbReference type="GO" id="GO:0008955">
    <property type="term" value="F:peptidoglycan glycosyltransferase activity"/>
    <property type="evidence" value="ECO:0007669"/>
    <property type="project" value="UniProtKB-EC"/>
</dbReference>